<sequence>MTTTPTAVAAGGRDLPHPAREEIRLEDVLHALSDPLRLRIVRELAADGGALSCSHFDLPVTKSTTTHHFRVLRESGVIRQVYRGTTKRNALRREELDGLFPGLLDCLLAAAGRQAVRLGGS</sequence>
<dbReference type="SMART" id="SM00418">
    <property type="entry name" value="HTH_ARSR"/>
    <property type="match status" value="1"/>
</dbReference>
<evidence type="ECO:0000313" key="5">
    <source>
        <dbReference type="EMBL" id="MDF3299353.1"/>
    </source>
</evidence>
<dbReference type="Proteomes" id="UP001221150">
    <property type="component" value="Unassembled WGS sequence"/>
</dbReference>
<dbReference type="SUPFAM" id="SSF46785">
    <property type="entry name" value="Winged helix' DNA-binding domain"/>
    <property type="match status" value="1"/>
</dbReference>
<dbReference type="RefSeq" id="WP_276108910.1">
    <property type="nucleotide sequence ID" value="NZ_JARJBB010000005.1"/>
</dbReference>
<dbReference type="InterPro" id="IPR036388">
    <property type="entry name" value="WH-like_DNA-bd_sf"/>
</dbReference>
<dbReference type="PROSITE" id="PS50987">
    <property type="entry name" value="HTH_ARSR_2"/>
    <property type="match status" value="1"/>
</dbReference>
<dbReference type="InterPro" id="IPR036390">
    <property type="entry name" value="WH_DNA-bd_sf"/>
</dbReference>
<dbReference type="EMBL" id="JARJBB010000005">
    <property type="protein sequence ID" value="MDF3299353.1"/>
    <property type="molecule type" value="Genomic_DNA"/>
</dbReference>
<dbReference type="PRINTS" id="PR00778">
    <property type="entry name" value="HTHARSR"/>
</dbReference>
<keyword evidence="3" id="KW-0804">Transcription</keyword>
<evidence type="ECO:0000256" key="2">
    <source>
        <dbReference type="ARBA" id="ARBA00023125"/>
    </source>
</evidence>
<dbReference type="InterPro" id="IPR001845">
    <property type="entry name" value="HTH_ArsR_DNA-bd_dom"/>
</dbReference>
<keyword evidence="2" id="KW-0238">DNA-binding</keyword>
<evidence type="ECO:0000256" key="1">
    <source>
        <dbReference type="ARBA" id="ARBA00023015"/>
    </source>
</evidence>
<proteinExistence type="predicted"/>
<dbReference type="InterPro" id="IPR051081">
    <property type="entry name" value="HTH_MetalResp_TranReg"/>
</dbReference>
<dbReference type="CDD" id="cd00090">
    <property type="entry name" value="HTH_ARSR"/>
    <property type="match status" value="1"/>
</dbReference>
<keyword evidence="1" id="KW-0805">Transcription regulation</keyword>
<dbReference type="Gene3D" id="1.10.10.10">
    <property type="entry name" value="Winged helix-like DNA-binding domain superfamily/Winged helix DNA-binding domain"/>
    <property type="match status" value="1"/>
</dbReference>
<evidence type="ECO:0000313" key="6">
    <source>
        <dbReference type="Proteomes" id="UP001221150"/>
    </source>
</evidence>
<keyword evidence="6" id="KW-1185">Reference proteome</keyword>
<dbReference type="InterPro" id="IPR011991">
    <property type="entry name" value="ArsR-like_HTH"/>
</dbReference>
<reference evidence="5 6" key="1">
    <citation type="submission" date="2023-03" db="EMBL/GenBank/DDBJ databases">
        <title>Draft genome sequence of Streptomyces sp. K1PA1 isolated from peat swamp forest in Thailand.</title>
        <authorList>
            <person name="Klaysubun C."/>
            <person name="Duangmal K."/>
        </authorList>
    </citation>
    <scope>NUCLEOTIDE SEQUENCE [LARGE SCALE GENOMIC DNA]</scope>
    <source>
        <strain evidence="5 6">K1PA1</strain>
    </source>
</reference>
<protein>
    <submittedName>
        <fullName evidence="5">Helix-turn-helix transcriptional regulator</fullName>
    </submittedName>
</protein>
<dbReference type="PANTHER" id="PTHR33154">
    <property type="entry name" value="TRANSCRIPTIONAL REGULATOR, ARSR FAMILY"/>
    <property type="match status" value="1"/>
</dbReference>
<dbReference type="PANTHER" id="PTHR33154:SF12">
    <property type="entry name" value="TRANSCRIPTIONAL REGULATORY PROTEIN"/>
    <property type="match status" value="1"/>
</dbReference>
<evidence type="ECO:0000259" key="4">
    <source>
        <dbReference type="PROSITE" id="PS50987"/>
    </source>
</evidence>
<evidence type="ECO:0000256" key="3">
    <source>
        <dbReference type="ARBA" id="ARBA00023163"/>
    </source>
</evidence>
<comment type="caution">
    <text evidence="5">The sequence shown here is derived from an EMBL/GenBank/DDBJ whole genome shotgun (WGS) entry which is preliminary data.</text>
</comment>
<accession>A0ABT6A3Y1</accession>
<name>A0ABT6A3Y1_9ACTN</name>
<organism evidence="5 6">
    <name type="scientific">Streptomyces tropicalis</name>
    <dbReference type="NCBI Taxonomy" id="3034234"/>
    <lineage>
        <taxon>Bacteria</taxon>
        <taxon>Bacillati</taxon>
        <taxon>Actinomycetota</taxon>
        <taxon>Actinomycetes</taxon>
        <taxon>Kitasatosporales</taxon>
        <taxon>Streptomycetaceae</taxon>
        <taxon>Streptomyces</taxon>
    </lineage>
</organism>
<gene>
    <name evidence="5" type="ORF">P3H78_12030</name>
</gene>
<dbReference type="Pfam" id="PF12840">
    <property type="entry name" value="HTH_20"/>
    <property type="match status" value="1"/>
</dbReference>
<feature type="domain" description="HTH arsR-type" evidence="4">
    <location>
        <begin position="17"/>
        <end position="111"/>
    </location>
</feature>